<feature type="region of interest" description="Disordered" evidence="1">
    <location>
        <begin position="107"/>
        <end position="132"/>
    </location>
</feature>
<dbReference type="SUPFAM" id="SSF141371">
    <property type="entry name" value="PilZ domain-like"/>
    <property type="match status" value="1"/>
</dbReference>
<dbReference type="Gene3D" id="2.40.10.220">
    <property type="entry name" value="predicted glycosyltransferase like domains"/>
    <property type="match status" value="1"/>
</dbReference>
<dbReference type="GO" id="GO:0035438">
    <property type="term" value="F:cyclic-di-GMP binding"/>
    <property type="evidence" value="ECO:0007669"/>
    <property type="project" value="InterPro"/>
</dbReference>
<feature type="domain" description="PilZ" evidence="2">
    <location>
        <begin position="21"/>
        <end position="99"/>
    </location>
</feature>
<name>A0A3D0WD03_9SPHN</name>
<protein>
    <submittedName>
        <fullName evidence="3">PilZ domain-containing protein</fullName>
    </submittedName>
</protein>
<comment type="caution">
    <text evidence="3">The sequence shown here is derived from an EMBL/GenBank/DDBJ whole genome shotgun (WGS) entry which is preliminary data.</text>
</comment>
<evidence type="ECO:0000256" key="1">
    <source>
        <dbReference type="SAM" id="MobiDB-lite"/>
    </source>
</evidence>
<evidence type="ECO:0000313" key="3">
    <source>
        <dbReference type="EMBL" id="HCB76637.1"/>
    </source>
</evidence>
<gene>
    <name evidence="3" type="ORF">DEP91_10790</name>
</gene>
<organism evidence="3 4">
    <name type="scientific">Sphingomonas bacterium</name>
    <dbReference type="NCBI Taxonomy" id="1895847"/>
    <lineage>
        <taxon>Bacteria</taxon>
        <taxon>Pseudomonadati</taxon>
        <taxon>Pseudomonadota</taxon>
        <taxon>Alphaproteobacteria</taxon>
        <taxon>Sphingomonadales</taxon>
        <taxon>Sphingomonadaceae</taxon>
        <taxon>Sphingomonas</taxon>
    </lineage>
</organism>
<reference evidence="3 4" key="1">
    <citation type="journal article" date="2018" name="Nat. Biotechnol.">
        <title>A standardized bacterial taxonomy based on genome phylogeny substantially revises the tree of life.</title>
        <authorList>
            <person name="Parks D.H."/>
            <person name="Chuvochina M."/>
            <person name="Waite D.W."/>
            <person name="Rinke C."/>
            <person name="Skarshewski A."/>
            <person name="Chaumeil P.A."/>
            <person name="Hugenholtz P."/>
        </authorList>
    </citation>
    <scope>NUCLEOTIDE SEQUENCE [LARGE SCALE GENOMIC DNA]</scope>
    <source>
        <strain evidence="3">UBA9015</strain>
    </source>
</reference>
<dbReference type="InterPro" id="IPR009875">
    <property type="entry name" value="PilZ_domain"/>
</dbReference>
<dbReference type="EMBL" id="DOYJ01000300">
    <property type="protein sequence ID" value="HCB76637.1"/>
    <property type="molecule type" value="Genomic_DNA"/>
</dbReference>
<dbReference type="Proteomes" id="UP000262699">
    <property type="component" value="Unassembled WGS sequence"/>
</dbReference>
<dbReference type="AlphaFoldDB" id="A0A3D0WD03"/>
<accession>A0A3D0WD03</accession>
<evidence type="ECO:0000259" key="2">
    <source>
        <dbReference type="Pfam" id="PF07238"/>
    </source>
</evidence>
<proteinExistence type="predicted"/>
<evidence type="ECO:0000313" key="4">
    <source>
        <dbReference type="Proteomes" id="UP000262699"/>
    </source>
</evidence>
<sequence length="132" mass="14296">MDRSPDRPVVDAAALLSGHGRHASRDSLLLTAKLHIGDHEADVRIRNLSAGGLMAEYPRAVSLGERLEIDVRGVGPVAGRIAWATDGRIGIAFDEPIDPMLARKPVATRKPGDENKGWLHVYPAATPPRLKR</sequence>
<dbReference type="Pfam" id="PF07238">
    <property type="entry name" value="PilZ"/>
    <property type="match status" value="1"/>
</dbReference>